<sequence length="1089" mass="126905">MRFKNLGLEGFAPSSNGLERFKELLSEYLQALGEDKNQNERAIISNDLKPFLEGLGFEAHAGYKHKGNSEIDLALLKEGDVEVLIEAKKPENKQEMFSPNNPNCKALHECILYYLRERENANSNLKYIIITNFTQFYIFTSNEFKRYFEKNKKIQDAYQNLKKKNVLENQKDFYDDIGKILNAEFSGDLEGDMFNISLQGAYFDLQNDKHLHSACQILNRNFLHKEQRRDSNALNPKFYFELLYILGLKESNIKNKVLIHIDESQDKSFAKHLRDKIAQNHPQDSQDLLFEKTMSHIIIYLNRILFLKLIEANLLHFNDFDKSLEFLRSAKIPSFQYLEHLFFEVLAKPYENRDSDKGFNFLPYLNSSLFMKDEKELLELSTLDSELSISPFATTQTAYKNDEKVKFLTYLFDFLECFDFGKSVDSSSSDKLISSSVLGAMFEKLNGYKEGSFYTPNFITSYMCKQSLSKVVIDKFNAQNPKWNAKTLADIKDEIQNEKRESDDRAAIANKYIKLLESIKICDPAVGSGHFLVSALNEMVYIYYKLGLLSFDYALEIKDDEIYLKNGDENFAYKRPKSKDSQNHQIQIALFNLKKSIIENNLFGVDINPNSCNIARLRLWIELLKSAYYLEDSFKGQIHKLQTLPNIDINIKCGNSLISHFPTFEYDKNQNPEKYTFAWLKNQNTQFSQNFKQTLLRYNHLVQTYKEKLGDKQEIEKEIKELKAFFKDTLLKNSFTMESLEKKLKAFVEKYGDEVFDMDTSFGMEMIKIIRDKNKQGKGYRFQPPLDQLEPSPIDKKGQDLLNEIYKAYLEIENLKNQQTFEWRFEFPEVLDLRTFEDQQEKAKRNNEAKQARLNLTTTNISKATKTQDNDTFGDFVGFDLVIGNPPYGVELSPKERELYKKSYNTSQTNTAALFIYLSDRILTSKGINTLIVPKSLNYVAKWEGVREFISPSMYLLLDCGKAWDYVLLEMVIFARQKDVITQSYITHFLEDSSYKPYIELENQESLVQNEAMVIDKKLIGVFDFFPNNLSKEELEIGIKIKNHKNNLLDFAECFRGGGAFKVKSQHKRLKIPMKFWAEKKFKDMPLGA</sequence>
<dbReference type="PRINTS" id="PR00507">
    <property type="entry name" value="N12N6MTFRASE"/>
</dbReference>
<evidence type="ECO:0000259" key="7">
    <source>
        <dbReference type="Pfam" id="PF07669"/>
    </source>
</evidence>
<keyword evidence="4" id="KW-0949">S-adenosyl-L-methionine</keyword>
<comment type="catalytic activity">
    <reaction evidence="5">
        <text>a 2'-deoxyadenosine in DNA + S-adenosyl-L-methionine = an N(6)-methyl-2'-deoxyadenosine in DNA + S-adenosyl-L-homocysteine + H(+)</text>
        <dbReference type="Rhea" id="RHEA:15197"/>
        <dbReference type="Rhea" id="RHEA-COMP:12418"/>
        <dbReference type="Rhea" id="RHEA-COMP:12419"/>
        <dbReference type="ChEBI" id="CHEBI:15378"/>
        <dbReference type="ChEBI" id="CHEBI:57856"/>
        <dbReference type="ChEBI" id="CHEBI:59789"/>
        <dbReference type="ChEBI" id="CHEBI:90615"/>
        <dbReference type="ChEBI" id="CHEBI:90616"/>
        <dbReference type="EC" id="2.1.1.72"/>
    </reaction>
</comment>
<evidence type="ECO:0000313" key="11">
    <source>
        <dbReference type="Proteomes" id="UP000256599"/>
    </source>
</evidence>
<gene>
    <name evidence="10" type="ORF">CQA63_00675</name>
</gene>
<evidence type="ECO:0000259" key="9">
    <source>
        <dbReference type="Pfam" id="PF25120"/>
    </source>
</evidence>
<dbReference type="OrthoDB" id="9761012at2"/>
<evidence type="ECO:0000256" key="2">
    <source>
        <dbReference type="ARBA" id="ARBA00022603"/>
    </source>
</evidence>
<evidence type="ECO:0000313" key="10">
    <source>
        <dbReference type="EMBL" id="RDU61055.1"/>
    </source>
</evidence>
<organism evidence="10 11">
    <name type="scientific">Helicobacter marmotae</name>
    <dbReference type="NCBI Taxonomy" id="152490"/>
    <lineage>
        <taxon>Bacteria</taxon>
        <taxon>Pseudomonadati</taxon>
        <taxon>Campylobacterota</taxon>
        <taxon>Epsilonproteobacteria</taxon>
        <taxon>Campylobacterales</taxon>
        <taxon>Helicobacteraceae</taxon>
        <taxon>Helicobacter</taxon>
    </lineage>
</organism>
<evidence type="ECO:0000259" key="8">
    <source>
        <dbReference type="Pfam" id="PF23653"/>
    </source>
</evidence>
<dbReference type="InterPro" id="IPR029063">
    <property type="entry name" value="SAM-dependent_MTases_sf"/>
</dbReference>
<dbReference type="Gene3D" id="3.40.50.150">
    <property type="entry name" value="Vaccinia Virus protein VP39"/>
    <property type="match status" value="2"/>
</dbReference>
<dbReference type="GO" id="GO:0003676">
    <property type="term" value="F:nucleic acid binding"/>
    <property type="evidence" value="ECO:0007669"/>
    <property type="project" value="InterPro"/>
</dbReference>
<dbReference type="InterPro" id="IPR050953">
    <property type="entry name" value="N4_N6_ade-DNA_methylase"/>
</dbReference>
<feature type="domain" description="DUF7814" evidence="9">
    <location>
        <begin position="231"/>
        <end position="424"/>
    </location>
</feature>
<comment type="caution">
    <text evidence="10">The sequence shown here is derived from an EMBL/GenBank/DDBJ whole genome shotgun (WGS) entry which is preliminary data.</text>
</comment>
<evidence type="ECO:0000256" key="4">
    <source>
        <dbReference type="ARBA" id="ARBA00022691"/>
    </source>
</evidence>
<evidence type="ECO:0000256" key="6">
    <source>
        <dbReference type="SAM" id="Coils"/>
    </source>
</evidence>
<keyword evidence="2" id="KW-0489">Methyltransferase</keyword>
<dbReference type="Pfam" id="PF07669">
    <property type="entry name" value="Eco57I"/>
    <property type="match status" value="1"/>
</dbReference>
<feature type="coiled-coil region" evidence="6">
    <location>
        <begin position="144"/>
        <end position="171"/>
    </location>
</feature>
<evidence type="ECO:0000256" key="5">
    <source>
        <dbReference type="ARBA" id="ARBA00047942"/>
    </source>
</evidence>
<dbReference type="InterPro" id="IPR002052">
    <property type="entry name" value="DNA_methylase_N6_adenine_CS"/>
</dbReference>
<dbReference type="InterPro" id="IPR011639">
    <property type="entry name" value="MethylTrfase_TaqI-like_dom"/>
</dbReference>
<dbReference type="Pfam" id="PF25120">
    <property type="entry name" value="DUF7814"/>
    <property type="match status" value="1"/>
</dbReference>
<dbReference type="PROSITE" id="PS00092">
    <property type="entry name" value="N6_MTASE"/>
    <property type="match status" value="1"/>
</dbReference>
<evidence type="ECO:0000256" key="1">
    <source>
        <dbReference type="ARBA" id="ARBA00011900"/>
    </source>
</evidence>
<reference evidence="10 11" key="1">
    <citation type="submission" date="2018-04" db="EMBL/GenBank/DDBJ databases">
        <title>Novel Campyloabacter and Helicobacter Species and Strains.</title>
        <authorList>
            <person name="Mannion A.J."/>
            <person name="Shen Z."/>
            <person name="Fox J.G."/>
        </authorList>
    </citation>
    <scope>NUCLEOTIDE SEQUENCE [LARGE SCALE GENOMIC DNA]</scope>
    <source>
        <strain evidence="10 11">MIT 98-6070</strain>
    </source>
</reference>
<name>A0A3D8I7R6_9HELI</name>
<dbReference type="GO" id="GO:0032259">
    <property type="term" value="P:methylation"/>
    <property type="evidence" value="ECO:0007669"/>
    <property type="project" value="UniProtKB-KW"/>
</dbReference>
<keyword evidence="6" id="KW-0175">Coiled coil</keyword>
<keyword evidence="11" id="KW-1185">Reference proteome</keyword>
<dbReference type="Pfam" id="PF23653">
    <property type="entry name" value="DUF7149"/>
    <property type="match status" value="1"/>
</dbReference>
<protein>
    <recommendedName>
        <fullName evidence="1">site-specific DNA-methyltransferase (adenine-specific)</fullName>
        <ecNumber evidence="1">2.1.1.72</ecNumber>
    </recommendedName>
</protein>
<dbReference type="AlphaFoldDB" id="A0A3D8I7R6"/>
<dbReference type="RefSeq" id="WP_104699207.1">
    <property type="nucleotide sequence ID" value="NZ_FZPP01000003.1"/>
</dbReference>
<evidence type="ECO:0000256" key="3">
    <source>
        <dbReference type="ARBA" id="ARBA00022679"/>
    </source>
</evidence>
<proteinExistence type="predicted"/>
<dbReference type="InterPro" id="IPR056716">
    <property type="entry name" value="DUF7814"/>
</dbReference>
<dbReference type="Proteomes" id="UP000256599">
    <property type="component" value="Unassembled WGS sequence"/>
</dbReference>
<dbReference type="EMBL" id="NXLR01000001">
    <property type="protein sequence ID" value="RDU61055.1"/>
    <property type="molecule type" value="Genomic_DNA"/>
</dbReference>
<dbReference type="EC" id="2.1.1.72" evidence="1"/>
<accession>A0A3D8I7R6</accession>
<dbReference type="GO" id="GO:0009007">
    <property type="term" value="F:site-specific DNA-methyltransferase (adenine-specific) activity"/>
    <property type="evidence" value="ECO:0007669"/>
    <property type="project" value="UniProtKB-EC"/>
</dbReference>
<dbReference type="PANTHER" id="PTHR33841">
    <property type="entry name" value="DNA METHYLTRANSFERASE YEEA-RELATED"/>
    <property type="match status" value="1"/>
</dbReference>
<feature type="domain" description="Type II methyltransferase M.TaqI-like" evidence="7">
    <location>
        <begin position="600"/>
        <end position="949"/>
    </location>
</feature>
<dbReference type="SUPFAM" id="SSF53335">
    <property type="entry name" value="S-adenosyl-L-methionine-dependent methyltransferases"/>
    <property type="match status" value="1"/>
</dbReference>
<dbReference type="PANTHER" id="PTHR33841:SF1">
    <property type="entry name" value="DNA METHYLTRANSFERASE A"/>
    <property type="match status" value="1"/>
</dbReference>
<keyword evidence="3" id="KW-0808">Transferase</keyword>
<dbReference type="GO" id="GO:0006304">
    <property type="term" value="P:DNA modification"/>
    <property type="evidence" value="ECO:0007669"/>
    <property type="project" value="InterPro"/>
</dbReference>
<dbReference type="InterPro" id="IPR055573">
    <property type="entry name" value="DUF7149"/>
</dbReference>
<feature type="domain" description="DUF7149" evidence="8">
    <location>
        <begin position="13"/>
        <end position="226"/>
    </location>
</feature>